<dbReference type="Proteomes" id="UP000653578">
    <property type="component" value="Unassembled WGS sequence"/>
</dbReference>
<comment type="caution">
    <text evidence="1">The sequence shown here is derived from an EMBL/GenBank/DDBJ whole genome shotgun (WGS) entry which is preliminary data.</text>
</comment>
<gene>
    <name evidence="1" type="ORF">GC096_10080</name>
</gene>
<dbReference type="Gene3D" id="3.20.20.80">
    <property type="entry name" value="Glycosidases"/>
    <property type="match status" value="1"/>
</dbReference>
<evidence type="ECO:0000313" key="2">
    <source>
        <dbReference type="Proteomes" id="UP000653578"/>
    </source>
</evidence>
<sequence>MRRVVFVRNTYYRDAKKLKEAGFNFVRLGHSPKSPAVLDAYDELGLADEPVPGWQYYEEG</sequence>
<protein>
    <submittedName>
        <fullName evidence="1">Uncharacterized protein</fullName>
    </submittedName>
</protein>
<name>A0ABX1X7T3_9BACL</name>
<keyword evidence="2" id="KW-1185">Reference proteome</keyword>
<dbReference type="InterPro" id="IPR017853">
    <property type="entry name" value="GH"/>
</dbReference>
<dbReference type="SUPFAM" id="SSF51445">
    <property type="entry name" value="(Trans)glycosidases"/>
    <property type="match status" value="1"/>
</dbReference>
<evidence type="ECO:0000313" key="1">
    <source>
        <dbReference type="EMBL" id="NOU64374.1"/>
    </source>
</evidence>
<proteinExistence type="predicted"/>
<dbReference type="RefSeq" id="WP_171630122.1">
    <property type="nucleotide sequence ID" value="NZ_WHNY01000031.1"/>
</dbReference>
<dbReference type="EMBL" id="WHNY01000031">
    <property type="protein sequence ID" value="NOU64374.1"/>
    <property type="molecule type" value="Genomic_DNA"/>
</dbReference>
<accession>A0ABX1X7T3</accession>
<reference evidence="1 2" key="1">
    <citation type="submission" date="2019-10" db="EMBL/GenBank/DDBJ databases">
        <title>Description of Paenibacillus humi sp. nov.</title>
        <authorList>
            <person name="Carlier A."/>
            <person name="Qi S."/>
        </authorList>
    </citation>
    <scope>NUCLEOTIDE SEQUENCE [LARGE SCALE GENOMIC DNA]</scope>
    <source>
        <strain evidence="1 2">LMG 31461</strain>
    </source>
</reference>
<organism evidence="1 2">
    <name type="scientific">Paenibacillus plantarum</name>
    <dbReference type="NCBI Taxonomy" id="2654975"/>
    <lineage>
        <taxon>Bacteria</taxon>
        <taxon>Bacillati</taxon>
        <taxon>Bacillota</taxon>
        <taxon>Bacilli</taxon>
        <taxon>Bacillales</taxon>
        <taxon>Paenibacillaceae</taxon>
        <taxon>Paenibacillus</taxon>
    </lineage>
</organism>